<organism evidence="7 8">
    <name type="scientific">Halteria grandinella</name>
    <dbReference type="NCBI Taxonomy" id="5974"/>
    <lineage>
        <taxon>Eukaryota</taxon>
        <taxon>Sar</taxon>
        <taxon>Alveolata</taxon>
        <taxon>Ciliophora</taxon>
        <taxon>Intramacronucleata</taxon>
        <taxon>Spirotrichea</taxon>
        <taxon>Stichotrichia</taxon>
        <taxon>Sporadotrichida</taxon>
        <taxon>Halteriidae</taxon>
        <taxon>Halteria</taxon>
    </lineage>
</organism>
<feature type="transmembrane region" description="Helical" evidence="5">
    <location>
        <begin position="51"/>
        <end position="76"/>
    </location>
</feature>
<dbReference type="PANTHER" id="PTHR45969">
    <property type="entry name" value="RING ZINC FINGER PROTEIN-RELATED"/>
    <property type="match status" value="1"/>
</dbReference>
<dbReference type="GO" id="GO:0061630">
    <property type="term" value="F:ubiquitin protein ligase activity"/>
    <property type="evidence" value="ECO:0007669"/>
    <property type="project" value="TreeGrafter"/>
</dbReference>
<dbReference type="SUPFAM" id="SSF57850">
    <property type="entry name" value="RING/U-box"/>
    <property type="match status" value="1"/>
</dbReference>
<gene>
    <name evidence="7" type="ORF">FGO68_gene12810</name>
</gene>
<comment type="caution">
    <text evidence="7">The sequence shown here is derived from an EMBL/GenBank/DDBJ whole genome shotgun (WGS) entry which is preliminary data.</text>
</comment>
<keyword evidence="5" id="KW-0812">Transmembrane</keyword>
<proteinExistence type="predicted"/>
<feature type="domain" description="RING-type" evidence="6">
    <location>
        <begin position="227"/>
        <end position="269"/>
    </location>
</feature>
<dbReference type="PANTHER" id="PTHR45969:SF69">
    <property type="entry name" value="FINGER DOMAIN PROTEIN, PUTATIVE (AFU_ORTHOLOGUE AFUA_3G12190)-RELATED"/>
    <property type="match status" value="1"/>
</dbReference>
<sequence>MSSFYKPDLCIFNLPKWFLLSATNFFTLQTLLVLILTLLKSNTERAQSVRFGLTAFLYLAYIPWVMLYNMFGGFAIQNGDSKYARENHQHCVSTFLALLPLLSYFLLIAIELLAFFFLGYALRIRFKHFMQTQALLLPENQGKLKTWSAAIDFAWQSIYSNVTLMQYMEDIVLTREHQRRYSDVIRELKTCKYPATYDSAINSNSEINDDIEEDDEEQVALRKYVECTICIGNFMEGQEVIMMPKCQHVFHKSCVKRWVAVRLRCPNCNMELAPDSDYLLQPI</sequence>
<evidence type="ECO:0000256" key="5">
    <source>
        <dbReference type="SAM" id="Phobius"/>
    </source>
</evidence>
<dbReference type="AlphaFoldDB" id="A0A8J8NXP2"/>
<keyword evidence="1" id="KW-0479">Metal-binding</keyword>
<evidence type="ECO:0000256" key="2">
    <source>
        <dbReference type="ARBA" id="ARBA00022771"/>
    </source>
</evidence>
<dbReference type="GO" id="GO:0008270">
    <property type="term" value="F:zinc ion binding"/>
    <property type="evidence" value="ECO:0007669"/>
    <property type="project" value="UniProtKB-KW"/>
</dbReference>
<keyword evidence="8" id="KW-1185">Reference proteome</keyword>
<keyword evidence="5" id="KW-1133">Transmembrane helix</keyword>
<dbReference type="Proteomes" id="UP000785679">
    <property type="component" value="Unassembled WGS sequence"/>
</dbReference>
<dbReference type="Gene3D" id="3.30.40.10">
    <property type="entry name" value="Zinc/RING finger domain, C3HC4 (zinc finger)"/>
    <property type="match status" value="1"/>
</dbReference>
<evidence type="ECO:0000256" key="3">
    <source>
        <dbReference type="ARBA" id="ARBA00022833"/>
    </source>
</evidence>
<evidence type="ECO:0000256" key="1">
    <source>
        <dbReference type="ARBA" id="ARBA00022723"/>
    </source>
</evidence>
<dbReference type="Pfam" id="PF13639">
    <property type="entry name" value="zf-RING_2"/>
    <property type="match status" value="1"/>
</dbReference>
<dbReference type="SMART" id="SM00184">
    <property type="entry name" value="RING"/>
    <property type="match status" value="1"/>
</dbReference>
<evidence type="ECO:0000313" key="8">
    <source>
        <dbReference type="Proteomes" id="UP000785679"/>
    </source>
</evidence>
<name>A0A8J8NXP2_HALGN</name>
<evidence type="ECO:0000259" key="6">
    <source>
        <dbReference type="PROSITE" id="PS50089"/>
    </source>
</evidence>
<dbReference type="InterPro" id="IPR001841">
    <property type="entry name" value="Znf_RING"/>
</dbReference>
<keyword evidence="3" id="KW-0862">Zinc</keyword>
<dbReference type="GO" id="GO:0016567">
    <property type="term" value="P:protein ubiquitination"/>
    <property type="evidence" value="ECO:0007669"/>
    <property type="project" value="TreeGrafter"/>
</dbReference>
<dbReference type="InterPro" id="IPR013083">
    <property type="entry name" value="Znf_RING/FYVE/PHD"/>
</dbReference>
<dbReference type="OrthoDB" id="292812at2759"/>
<keyword evidence="5" id="KW-0472">Membrane</keyword>
<evidence type="ECO:0000313" key="7">
    <source>
        <dbReference type="EMBL" id="TNV82106.1"/>
    </source>
</evidence>
<keyword evidence="2 4" id="KW-0863">Zinc-finger</keyword>
<dbReference type="EMBL" id="RRYP01005367">
    <property type="protein sequence ID" value="TNV82106.1"/>
    <property type="molecule type" value="Genomic_DNA"/>
</dbReference>
<evidence type="ECO:0000256" key="4">
    <source>
        <dbReference type="PROSITE-ProRule" id="PRU00175"/>
    </source>
</evidence>
<dbReference type="PROSITE" id="PS50089">
    <property type="entry name" value="ZF_RING_2"/>
    <property type="match status" value="1"/>
</dbReference>
<feature type="transmembrane region" description="Helical" evidence="5">
    <location>
        <begin position="96"/>
        <end position="122"/>
    </location>
</feature>
<protein>
    <recommendedName>
        <fullName evidence="6">RING-type domain-containing protein</fullName>
    </recommendedName>
</protein>
<feature type="transmembrane region" description="Helical" evidence="5">
    <location>
        <begin position="17"/>
        <end position="39"/>
    </location>
</feature>
<accession>A0A8J8NXP2</accession>
<reference evidence="7" key="1">
    <citation type="submission" date="2019-06" db="EMBL/GenBank/DDBJ databases">
        <authorList>
            <person name="Zheng W."/>
        </authorList>
    </citation>
    <scope>NUCLEOTIDE SEQUENCE</scope>
    <source>
        <strain evidence="7">QDHG01</strain>
    </source>
</reference>